<dbReference type="InterPro" id="IPR002081">
    <property type="entry name" value="Cryptochrome/DNA_photolyase_1"/>
</dbReference>
<dbReference type="Pfam" id="PF00875">
    <property type="entry name" value="DNA_photolyase"/>
    <property type="match status" value="1"/>
</dbReference>
<feature type="binding site" evidence="3">
    <location>
        <begin position="240"/>
        <end position="244"/>
    </location>
    <ligand>
        <name>FAD</name>
        <dbReference type="ChEBI" id="CHEBI:57692"/>
    </ligand>
</feature>
<dbReference type="GO" id="GO:0071949">
    <property type="term" value="F:FAD binding"/>
    <property type="evidence" value="ECO:0007669"/>
    <property type="project" value="TreeGrafter"/>
</dbReference>
<dbReference type="Gene3D" id="3.40.50.620">
    <property type="entry name" value="HUPs"/>
    <property type="match status" value="1"/>
</dbReference>
<dbReference type="InterPro" id="IPR005101">
    <property type="entry name" value="Cryptochr/Photolyase_FAD-bd"/>
</dbReference>
<dbReference type="PRINTS" id="PR00147">
    <property type="entry name" value="DNAPHOTLYASE"/>
</dbReference>
<evidence type="ECO:0000256" key="4">
    <source>
        <dbReference type="PIRSR" id="PIRSR602081-2"/>
    </source>
</evidence>
<keyword evidence="2 3" id="KW-0274">FAD</keyword>
<dbReference type="OrthoDB" id="9772484at2"/>
<dbReference type="PANTHER" id="PTHR11455:SF9">
    <property type="entry name" value="CRYPTOCHROME CIRCADIAN CLOCK 5 ISOFORM X1"/>
    <property type="match status" value="1"/>
</dbReference>
<comment type="cofactor">
    <cofactor evidence="3">
        <name>FAD</name>
        <dbReference type="ChEBI" id="CHEBI:57692"/>
    </cofactor>
    <text evidence="3">Binds 1 FAD per subunit.</text>
</comment>
<evidence type="ECO:0000313" key="9">
    <source>
        <dbReference type="Proteomes" id="UP000306985"/>
    </source>
</evidence>
<comment type="similarity">
    <text evidence="5">Belongs to the DNA photolyase family.</text>
</comment>
<dbReference type="InterPro" id="IPR036134">
    <property type="entry name" value="Crypto/Photolyase_FAD-like_sf"/>
</dbReference>
<keyword evidence="8" id="KW-0456">Lyase</keyword>
<keyword evidence="1 3" id="KW-0285">Flavoprotein</keyword>
<feature type="domain" description="Photolyase/cryptochrome alpha/beta" evidence="7">
    <location>
        <begin position="7"/>
        <end position="133"/>
    </location>
</feature>
<organism evidence="8 9">
    <name type="scientific">Nakamurella flava</name>
    <dbReference type="NCBI Taxonomy" id="2576308"/>
    <lineage>
        <taxon>Bacteria</taxon>
        <taxon>Bacillati</taxon>
        <taxon>Actinomycetota</taxon>
        <taxon>Actinomycetes</taxon>
        <taxon>Nakamurellales</taxon>
        <taxon>Nakamurellaceae</taxon>
        <taxon>Nakamurella</taxon>
    </lineage>
</organism>
<evidence type="ECO:0000256" key="5">
    <source>
        <dbReference type="RuleBase" id="RU004182"/>
    </source>
</evidence>
<dbReference type="PROSITE" id="PS51645">
    <property type="entry name" value="PHR_CRY_ALPHA_BETA"/>
    <property type="match status" value="1"/>
</dbReference>
<dbReference type="GO" id="GO:0003904">
    <property type="term" value="F:deoxyribodipyrimidine photo-lyase activity"/>
    <property type="evidence" value="ECO:0007669"/>
    <property type="project" value="TreeGrafter"/>
</dbReference>
<evidence type="ECO:0000313" key="8">
    <source>
        <dbReference type="EMBL" id="TKV61915.1"/>
    </source>
</evidence>
<dbReference type="Gene3D" id="1.25.40.80">
    <property type="match status" value="1"/>
</dbReference>
<dbReference type="AlphaFoldDB" id="A0A4V6CSK2"/>
<dbReference type="InterPro" id="IPR036155">
    <property type="entry name" value="Crypto/Photolyase_N_sf"/>
</dbReference>
<dbReference type="GO" id="GO:0009416">
    <property type="term" value="P:response to light stimulus"/>
    <property type="evidence" value="ECO:0007669"/>
    <property type="project" value="TreeGrafter"/>
</dbReference>
<comment type="caution">
    <text evidence="8">The sequence shown here is derived from an EMBL/GenBank/DDBJ whole genome shotgun (WGS) entry which is preliminary data.</text>
</comment>
<dbReference type="InterPro" id="IPR014729">
    <property type="entry name" value="Rossmann-like_a/b/a_fold"/>
</dbReference>
<feature type="binding site" evidence="3">
    <location>
        <position position="228"/>
    </location>
    <ligand>
        <name>FAD</name>
        <dbReference type="ChEBI" id="CHEBI:57692"/>
    </ligand>
</feature>
<evidence type="ECO:0000256" key="1">
    <source>
        <dbReference type="ARBA" id="ARBA00022630"/>
    </source>
</evidence>
<dbReference type="Gene3D" id="1.10.579.10">
    <property type="entry name" value="DNA Cyclobutane Dipyrimidine Photolyase, subunit A, domain 3"/>
    <property type="match status" value="1"/>
</dbReference>
<sequence>MTERSSAPALLWFRRDLRVGDHPALSAAIEAAGDAGVCPVFVVDDRLLQSSGAPRRHFLAGALAALDEQLGGNLLVVHGKAETTIPRLAKALGAGSVHASADYLPYGVRRDERVQQKLADQDVEWVTTGSPYAIAPGRVRKSDDTRYAVYTPFYKAWQQHGWRKPADSASAAKDATWLAPKDVAKDSGLKQYGIDAVDHRVGDVELPEPGEAAALARWKDFRKLVTDYDDDRNRPDKDGTSRLSVYLKYGCIHPRTLLAGIDGTTGKGAETFRQEIAWRDFYADVTYHRPDKLWTSLDQSIDDMQWDDGQDADEHFAAWQQGKTGYPYIDAGMRQLLAEGWMHNRVRMGTASFLIKDLHIPWQRGAAHFMEHLVDGDISSNNHGWQWVAGSGPGSSQFYRVFNPTNQGEKFDPDGDYVRRYVPELRDVPGGKVHQPWELPDGPPNGYPQPIVDHKAEREEALRRLRA</sequence>
<evidence type="ECO:0000259" key="7">
    <source>
        <dbReference type="PROSITE" id="PS51645"/>
    </source>
</evidence>
<dbReference type="SUPFAM" id="SSF48173">
    <property type="entry name" value="Cryptochrome/photolyase FAD-binding domain"/>
    <property type="match status" value="1"/>
</dbReference>
<dbReference type="EMBL" id="SZZH01000001">
    <property type="protein sequence ID" value="TKV61915.1"/>
    <property type="molecule type" value="Genomic_DNA"/>
</dbReference>
<feature type="region of interest" description="Disordered" evidence="6">
    <location>
        <begin position="432"/>
        <end position="452"/>
    </location>
</feature>
<dbReference type="Pfam" id="PF03441">
    <property type="entry name" value="FAD_binding_7"/>
    <property type="match status" value="1"/>
</dbReference>
<proteinExistence type="inferred from homology"/>
<feature type="site" description="Electron transfer via tryptophanyl radical" evidence="4">
    <location>
        <position position="385"/>
    </location>
</feature>
<gene>
    <name evidence="8" type="ORF">FDO65_10370</name>
</gene>
<dbReference type="PANTHER" id="PTHR11455">
    <property type="entry name" value="CRYPTOCHROME"/>
    <property type="match status" value="1"/>
</dbReference>
<keyword evidence="5" id="KW-0157">Chromophore</keyword>
<feature type="binding site" evidence="3">
    <location>
        <begin position="375"/>
        <end position="377"/>
    </location>
    <ligand>
        <name>FAD</name>
        <dbReference type="ChEBI" id="CHEBI:57692"/>
    </ligand>
</feature>
<keyword evidence="9" id="KW-1185">Reference proteome</keyword>
<evidence type="ECO:0000256" key="3">
    <source>
        <dbReference type="PIRSR" id="PIRSR602081-1"/>
    </source>
</evidence>
<feature type="binding site" evidence="3">
    <location>
        <begin position="275"/>
        <end position="282"/>
    </location>
    <ligand>
        <name>FAD</name>
        <dbReference type="ChEBI" id="CHEBI:57692"/>
    </ligand>
</feature>
<feature type="site" description="Electron transfer via tryptophanyl radical" evidence="4">
    <location>
        <position position="362"/>
    </location>
</feature>
<evidence type="ECO:0000256" key="6">
    <source>
        <dbReference type="SAM" id="MobiDB-lite"/>
    </source>
</evidence>
<accession>A0A4V6CSK2</accession>
<dbReference type="GO" id="GO:0003677">
    <property type="term" value="F:DNA binding"/>
    <property type="evidence" value="ECO:0007669"/>
    <property type="project" value="TreeGrafter"/>
</dbReference>
<reference evidence="8 9" key="1">
    <citation type="submission" date="2019-05" db="EMBL/GenBank/DDBJ databases">
        <title>Nakamurella sp. N5BH11, whole genome shotgun sequence.</title>
        <authorList>
            <person name="Tuo L."/>
        </authorList>
    </citation>
    <scope>NUCLEOTIDE SEQUENCE [LARGE SCALE GENOMIC DNA]</scope>
    <source>
        <strain evidence="8 9">N5BH11</strain>
    </source>
</reference>
<evidence type="ECO:0000256" key="2">
    <source>
        <dbReference type="ARBA" id="ARBA00022827"/>
    </source>
</evidence>
<feature type="site" description="Electron transfer via tryptophanyl radical" evidence="4">
    <location>
        <position position="306"/>
    </location>
</feature>
<dbReference type="Proteomes" id="UP000306985">
    <property type="component" value="Unassembled WGS sequence"/>
</dbReference>
<dbReference type="InterPro" id="IPR006050">
    <property type="entry name" value="DNA_photolyase_N"/>
</dbReference>
<feature type="binding site" evidence="3">
    <location>
        <position position="272"/>
    </location>
    <ligand>
        <name>FAD</name>
        <dbReference type="ChEBI" id="CHEBI:57692"/>
    </ligand>
</feature>
<dbReference type="RefSeq" id="WP_137449220.1">
    <property type="nucleotide sequence ID" value="NZ_SZZH01000001.1"/>
</dbReference>
<dbReference type="SUPFAM" id="SSF52425">
    <property type="entry name" value="Cryptochrome/photolyase, N-terminal domain"/>
    <property type="match status" value="1"/>
</dbReference>
<protein>
    <submittedName>
        <fullName evidence="8">Deoxyribodipyrimidine photo-lyase</fullName>
    </submittedName>
</protein>
<name>A0A4V6CSK2_9ACTN</name>